<reference evidence="1 2" key="1">
    <citation type="journal article" date="2018" name="Front. Plant Sci.">
        <title>Red Clover (Trifolium pratense) and Zigzag Clover (T. medium) - A Picture of Genomic Similarities and Differences.</title>
        <authorList>
            <person name="Dluhosova J."/>
            <person name="Istvanek J."/>
            <person name="Nedelnik J."/>
            <person name="Repkova J."/>
        </authorList>
    </citation>
    <scope>NUCLEOTIDE SEQUENCE [LARGE SCALE GENOMIC DNA]</scope>
    <source>
        <strain evidence="2">cv. 10/8</strain>
        <tissue evidence="1">Leaf</tissue>
    </source>
</reference>
<protein>
    <submittedName>
        <fullName evidence="1">Uncharacterized protein</fullName>
    </submittedName>
</protein>
<dbReference type="AlphaFoldDB" id="A0A392RDH0"/>
<evidence type="ECO:0000313" key="1">
    <source>
        <dbReference type="EMBL" id="MCI34074.1"/>
    </source>
</evidence>
<keyword evidence="2" id="KW-1185">Reference proteome</keyword>
<organism evidence="1 2">
    <name type="scientific">Trifolium medium</name>
    <dbReference type="NCBI Taxonomy" id="97028"/>
    <lineage>
        <taxon>Eukaryota</taxon>
        <taxon>Viridiplantae</taxon>
        <taxon>Streptophyta</taxon>
        <taxon>Embryophyta</taxon>
        <taxon>Tracheophyta</taxon>
        <taxon>Spermatophyta</taxon>
        <taxon>Magnoliopsida</taxon>
        <taxon>eudicotyledons</taxon>
        <taxon>Gunneridae</taxon>
        <taxon>Pentapetalae</taxon>
        <taxon>rosids</taxon>
        <taxon>fabids</taxon>
        <taxon>Fabales</taxon>
        <taxon>Fabaceae</taxon>
        <taxon>Papilionoideae</taxon>
        <taxon>50 kb inversion clade</taxon>
        <taxon>NPAAA clade</taxon>
        <taxon>Hologalegina</taxon>
        <taxon>IRL clade</taxon>
        <taxon>Trifolieae</taxon>
        <taxon>Trifolium</taxon>
    </lineage>
</organism>
<accession>A0A392RDH0</accession>
<sequence length="127" mass="14784">MKRHDDDPECFRIEVVDEVIEDVFKVETPSPPLERVLVNSIDNLEEEWEREIDICLKNLNACRVDENPKCEDIFKVKAKEDKKVESIVPELKQLPSHLKYVFLGEDASYPAIISSSLTRVEEDKLLR</sequence>
<evidence type="ECO:0000313" key="2">
    <source>
        <dbReference type="Proteomes" id="UP000265520"/>
    </source>
</evidence>
<dbReference type="EMBL" id="LXQA010210217">
    <property type="protein sequence ID" value="MCI34074.1"/>
    <property type="molecule type" value="Genomic_DNA"/>
</dbReference>
<feature type="non-terminal residue" evidence="1">
    <location>
        <position position="127"/>
    </location>
</feature>
<comment type="caution">
    <text evidence="1">The sequence shown here is derived from an EMBL/GenBank/DDBJ whole genome shotgun (WGS) entry which is preliminary data.</text>
</comment>
<dbReference type="Proteomes" id="UP000265520">
    <property type="component" value="Unassembled WGS sequence"/>
</dbReference>
<proteinExistence type="predicted"/>
<name>A0A392RDH0_9FABA</name>